<accession>A0A939J006</accession>
<comment type="caution">
    <text evidence="3">The sequence shown here is derived from an EMBL/GenBank/DDBJ whole genome shotgun (WGS) entry which is preliminary data.</text>
</comment>
<dbReference type="SUPFAM" id="SSF53756">
    <property type="entry name" value="UDP-Glycosyltransferase/glycogen phosphorylase"/>
    <property type="match status" value="1"/>
</dbReference>
<evidence type="ECO:0000259" key="1">
    <source>
        <dbReference type="Pfam" id="PF00534"/>
    </source>
</evidence>
<feature type="domain" description="Glycosyltransferase subfamily 4-like N-terminal" evidence="2">
    <location>
        <begin position="33"/>
        <end position="196"/>
    </location>
</feature>
<dbReference type="InterPro" id="IPR001296">
    <property type="entry name" value="Glyco_trans_1"/>
</dbReference>
<sequence length="388" mass="42929">MNTPICHSKDADCRGGFSDVRLVHVVRQYAPNVGGLEDVVKNLAAQQAGRFAGLKVITLNRLFQEPDRVLPEKEMIDGVEVHRIPFSGSSRYPIAPSVLSEIRDADLVHVHAVDFFFDALALSKIWHGKKMVATTHGGFFHTKKFAALKAVWFNTLTRFSASRYAGLACCSQSDLELFRRIAPGRVRLIENGADIEKFHNAASPGPQKRLLALGRFSENKRLDRLIDLMADLTAEDPEWRLEIAGMESDISAGDLEARVEALALSDSVTVHVGLNLEALRSLIGTCSFFVSASDYEGFGLVLIEALSAGLVPVVQQNEAFVALSRELDVVRLADFDNRRQTLETIVAAYSDLSAEPDLKDRAVNSVERFGWPLVARAYDDLYREALSR</sequence>
<gene>
    <name evidence="3" type="ORF">JF539_00320</name>
</gene>
<proteinExistence type="predicted"/>
<dbReference type="InterPro" id="IPR050194">
    <property type="entry name" value="Glycosyltransferase_grp1"/>
</dbReference>
<dbReference type="AlphaFoldDB" id="A0A939J006"/>
<evidence type="ECO:0000313" key="3">
    <source>
        <dbReference type="EMBL" id="MBN9668758.1"/>
    </source>
</evidence>
<dbReference type="GO" id="GO:0016757">
    <property type="term" value="F:glycosyltransferase activity"/>
    <property type="evidence" value="ECO:0007669"/>
    <property type="project" value="InterPro"/>
</dbReference>
<dbReference type="Pfam" id="PF13439">
    <property type="entry name" value="Glyco_transf_4"/>
    <property type="match status" value="1"/>
</dbReference>
<name>A0A939J006_9HYPH</name>
<dbReference type="RefSeq" id="WP_207137961.1">
    <property type="nucleotide sequence ID" value="NZ_JAEKJZ010000001.1"/>
</dbReference>
<dbReference type="PANTHER" id="PTHR45947:SF3">
    <property type="entry name" value="SULFOQUINOVOSYL TRANSFERASE SQD2"/>
    <property type="match status" value="1"/>
</dbReference>
<dbReference type="CDD" id="cd03801">
    <property type="entry name" value="GT4_PimA-like"/>
    <property type="match status" value="1"/>
</dbReference>
<dbReference type="PANTHER" id="PTHR45947">
    <property type="entry name" value="SULFOQUINOVOSYL TRANSFERASE SQD2"/>
    <property type="match status" value="1"/>
</dbReference>
<dbReference type="InterPro" id="IPR028098">
    <property type="entry name" value="Glyco_trans_4-like_N"/>
</dbReference>
<protein>
    <submittedName>
        <fullName evidence="3">Glycosyltransferase family 4 protein</fullName>
    </submittedName>
</protein>
<evidence type="ECO:0000313" key="4">
    <source>
        <dbReference type="Proteomes" id="UP000664096"/>
    </source>
</evidence>
<reference evidence="3" key="1">
    <citation type="submission" date="2020-12" db="EMBL/GenBank/DDBJ databases">
        <title>Oil enriched cultivation method for isolating marine PHA-producing bacteria.</title>
        <authorList>
            <person name="Zheng W."/>
            <person name="Yu S."/>
            <person name="Huang Y."/>
        </authorList>
    </citation>
    <scope>NUCLEOTIDE SEQUENCE</scope>
    <source>
        <strain evidence="3">SY-2-12</strain>
    </source>
</reference>
<organism evidence="3 4">
    <name type="scientific">Roseibium aggregatum</name>
    <dbReference type="NCBI Taxonomy" id="187304"/>
    <lineage>
        <taxon>Bacteria</taxon>
        <taxon>Pseudomonadati</taxon>
        <taxon>Pseudomonadota</taxon>
        <taxon>Alphaproteobacteria</taxon>
        <taxon>Hyphomicrobiales</taxon>
        <taxon>Stappiaceae</taxon>
        <taxon>Roseibium</taxon>
    </lineage>
</organism>
<dbReference type="Gene3D" id="3.40.50.2000">
    <property type="entry name" value="Glycogen Phosphorylase B"/>
    <property type="match status" value="2"/>
</dbReference>
<dbReference type="EMBL" id="JAEKJZ010000001">
    <property type="protein sequence ID" value="MBN9668758.1"/>
    <property type="molecule type" value="Genomic_DNA"/>
</dbReference>
<dbReference type="Proteomes" id="UP000664096">
    <property type="component" value="Unassembled WGS sequence"/>
</dbReference>
<evidence type="ECO:0000259" key="2">
    <source>
        <dbReference type="Pfam" id="PF13439"/>
    </source>
</evidence>
<feature type="domain" description="Glycosyl transferase family 1" evidence="1">
    <location>
        <begin position="199"/>
        <end position="318"/>
    </location>
</feature>
<dbReference type="Pfam" id="PF00534">
    <property type="entry name" value="Glycos_transf_1"/>
    <property type="match status" value="1"/>
</dbReference>